<evidence type="ECO:0000313" key="2">
    <source>
        <dbReference type="Proteomes" id="UP000762676"/>
    </source>
</evidence>
<organism evidence="1 2">
    <name type="scientific">Elysia marginata</name>
    <dbReference type="NCBI Taxonomy" id="1093978"/>
    <lineage>
        <taxon>Eukaryota</taxon>
        <taxon>Metazoa</taxon>
        <taxon>Spiralia</taxon>
        <taxon>Lophotrochozoa</taxon>
        <taxon>Mollusca</taxon>
        <taxon>Gastropoda</taxon>
        <taxon>Heterobranchia</taxon>
        <taxon>Euthyneura</taxon>
        <taxon>Panpulmonata</taxon>
        <taxon>Sacoglossa</taxon>
        <taxon>Placobranchoidea</taxon>
        <taxon>Plakobranchidae</taxon>
        <taxon>Elysia</taxon>
    </lineage>
</organism>
<gene>
    <name evidence="1" type="ORF">ElyMa_007067800</name>
</gene>
<dbReference type="EMBL" id="BMAT01014147">
    <property type="protein sequence ID" value="GFS26848.1"/>
    <property type="molecule type" value="Genomic_DNA"/>
</dbReference>
<dbReference type="AlphaFoldDB" id="A0AAV4JXW9"/>
<comment type="caution">
    <text evidence="1">The sequence shown here is derived from an EMBL/GenBank/DDBJ whole genome shotgun (WGS) entry which is preliminary data.</text>
</comment>
<dbReference type="PANTHER" id="PTHR46704:SF1">
    <property type="entry name" value="TELOMERE LENGTH REGULATION PROTEIN TEL2 HOMOLOG"/>
    <property type="match status" value="1"/>
</dbReference>
<proteinExistence type="predicted"/>
<protein>
    <submittedName>
        <fullName evidence="1">Uncharacterized protein</fullName>
    </submittedName>
</protein>
<reference evidence="1 2" key="1">
    <citation type="journal article" date="2021" name="Elife">
        <title>Chloroplast acquisition without the gene transfer in kleptoplastic sea slugs, Plakobranchus ocellatus.</title>
        <authorList>
            <person name="Maeda T."/>
            <person name="Takahashi S."/>
            <person name="Yoshida T."/>
            <person name="Shimamura S."/>
            <person name="Takaki Y."/>
            <person name="Nagai Y."/>
            <person name="Toyoda A."/>
            <person name="Suzuki Y."/>
            <person name="Arimoto A."/>
            <person name="Ishii H."/>
            <person name="Satoh N."/>
            <person name="Nishiyama T."/>
            <person name="Hasebe M."/>
            <person name="Maruyama T."/>
            <person name="Minagawa J."/>
            <person name="Obokata J."/>
            <person name="Shigenobu S."/>
        </authorList>
    </citation>
    <scope>NUCLEOTIDE SEQUENCE [LARGE SCALE GENOMIC DNA]</scope>
</reference>
<name>A0AAV4JXW9_9GAST</name>
<keyword evidence="2" id="KW-1185">Reference proteome</keyword>
<dbReference type="Proteomes" id="UP000762676">
    <property type="component" value="Unassembled WGS sequence"/>
</dbReference>
<dbReference type="PANTHER" id="PTHR46704">
    <property type="entry name" value="CXC DOMAIN-CONTAINING PROTEIN-RELATED"/>
    <property type="match status" value="1"/>
</dbReference>
<sequence>MAAATSSVKACMICKSYIRAGEKATKLTKTGSDKINNCSIERCDPTVVAADGQYVHPNCRLWYTNAKNIRSHLKEKARKESSSPACGPQTRSSEPVFVPNLHCLFCGMPASAGICYKKGNKAWQVRTKPNSGFQASIIKTCKERGDDWAHKVMNRIKTVCNNDLFAADVIYHHRCSSSFRTGRQVPVRFSGEKKAKSQPPSDNHSKIKLRAFEKVCQYLQENGDEQTTVGELYDKMKEYCGDGIEPYTRKHLKQKLLNFFGTDIMITSRGNKTNVVTLRIAASKILNDFFETPRSVDLETIKKNIIETAARLIKNDINSVIASKDNYPKPEEIGSLVHNIAFVPDSLQFLLKSLFCGKDNDLKIASVGQAIMQATRPRAFIAPLQIGLSVQMHHQFASKFLLDTLYQLGFSSSYSETKRFELCAALAQQTDVPGVTNDHFLQYVADNVDHDLRTLDGLNTFHGMGIITAVTPGTRRKKPIPRLSTTSADLTPLKSINVHFFPSTCQDFSFFKYLELEDFSTEDPLSTHDLVWKLSWPLRSPRPAWQGFMQTVCTGEHSGKSSIFFLPMIDLNPSDMSCVYSTLLFVAKEAKRHNKKPVLTFDQPLWWKAQMIVLSEPSDSELKSFVLRLGGFHTLMSFLGAIGKIMAGSGLEEVLQVVYGSNTVTHMLSGKAISRAIRGHLLVDAALNAMLTAKAFGLHLSAPGSIPTNQFHPGHEFEDEVEEDTDGCLNDEDPGEAEMVDEVTERVMGEPGEGFMELEDSARSDQDSEAEEMGHDWAFSEEIVHEPCTFSYTKEESKDVGTGVNGNNQSHDKAQDFGEFGGLDKDQETDNDIAFESGEELPYDLREALERFDSIMNGESQTKPNIVFDRVKQQLCKTETRMADHRTAKLWLQYLRMLDILRKFLRAERTGNWHLHLMAMREMLPFLAASGHNLYTKSVYIYLQQMQVLPLDHPEVYESFCSGQHVIREATGFGQDFLLTL</sequence>
<evidence type="ECO:0000313" key="1">
    <source>
        <dbReference type="EMBL" id="GFS26848.1"/>
    </source>
</evidence>
<accession>A0AAV4JXW9</accession>